<keyword evidence="2" id="KW-1185">Reference proteome</keyword>
<evidence type="ECO:0000313" key="2">
    <source>
        <dbReference type="Proteomes" id="UP000266721"/>
    </source>
</evidence>
<comment type="caution">
    <text evidence="1">The sequence shown here is derived from an EMBL/GenBank/DDBJ whole genome shotgun (WGS) entry which is preliminary data.</text>
</comment>
<name>A0A3L5TQZ7_MYTGA</name>
<protein>
    <recommendedName>
        <fullName evidence="3">WSC domain-containing protein</fullName>
    </recommendedName>
</protein>
<sequence length="162" mass="18271">MSCTKSDIINIYLSEQNVTGSTDDLTGTCNVTGLSRNEVVLSDTCTSSPVLAWVGAYATYSPWIEYKGCGILKSKAILLQIDFTQKNFSVESDIFKCFDHCQTNKIKHNYIGFQRYKCLCYYTGDIEIVQCNNTTITECGDNQNFICGDNDNVTVIYEIKRR</sequence>
<dbReference type="AlphaFoldDB" id="A0A3L5TQZ7"/>
<dbReference type="Proteomes" id="UP000266721">
    <property type="component" value="Unassembled WGS sequence"/>
</dbReference>
<evidence type="ECO:0008006" key="3">
    <source>
        <dbReference type="Google" id="ProtNLM"/>
    </source>
</evidence>
<accession>A0A3L5TQZ7</accession>
<proteinExistence type="predicted"/>
<gene>
    <name evidence="1" type="ORF">AM593_03006</name>
</gene>
<reference evidence="1 2" key="1">
    <citation type="journal article" date="2016" name="PLoS ONE">
        <title>A First Insight into the Genome of the Filter-Feeder Mussel Mytilus galloprovincialis.</title>
        <authorList>
            <person name="Murgarella M."/>
            <person name="Puiu D."/>
            <person name="Novoa B."/>
            <person name="Figueras A."/>
            <person name="Posada D."/>
            <person name="Canchaya C."/>
        </authorList>
    </citation>
    <scope>NUCLEOTIDE SEQUENCE [LARGE SCALE GENOMIC DNA]</scope>
    <source>
        <tissue evidence="1">Muscle</tissue>
    </source>
</reference>
<evidence type="ECO:0000313" key="1">
    <source>
        <dbReference type="EMBL" id="OPL21585.1"/>
    </source>
</evidence>
<organism evidence="1 2">
    <name type="scientific">Mytilus galloprovincialis</name>
    <name type="common">Mediterranean mussel</name>
    <dbReference type="NCBI Taxonomy" id="29158"/>
    <lineage>
        <taxon>Eukaryota</taxon>
        <taxon>Metazoa</taxon>
        <taxon>Spiralia</taxon>
        <taxon>Lophotrochozoa</taxon>
        <taxon>Mollusca</taxon>
        <taxon>Bivalvia</taxon>
        <taxon>Autobranchia</taxon>
        <taxon>Pteriomorphia</taxon>
        <taxon>Mytilida</taxon>
        <taxon>Mytiloidea</taxon>
        <taxon>Mytilidae</taxon>
        <taxon>Mytilinae</taxon>
        <taxon>Mytilus</taxon>
    </lineage>
</organism>
<feature type="non-terminal residue" evidence="1">
    <location>
        <position position="1"/>
    </location>
</feature>
<dbReference type="EMBL" id="KV590243">
    <property type="protein sequence ID" value="OPL21585.1"/>
    <property type="molecule type" value="Genomic_DNA"/>
</dbReference>